<gene>
    <name evidence="2" type="ORF">SAMEA4552975_01695</name>
</gene>
<name>A0AAN1ZQC6_STAAU</name>
<evidence type="ECO:0000313" key="2">
    <source>
        <dbReference type="EMBL" id="CAC7005908.1"/>
    </source>
</evidence>
<keyword evidence="2" id="KW-0347">Helicase</keyword>
<reference evidence="2 3" key="1">
    <citation type="submission" date="2020-06" db="EMBL/GenBank/DDBJ databases">
        <authorList>
            <consortium name="Pathogen Informatics"/>
        </authorList>
    </citation>
    <scope>NUCLEOTIDE SEQUENCE [LARGE SCALE GENOMIC DNA]</scope>
    <source>
        <strain evidence="2 3">A13</strain>
    </source>
</reference>
<dbReference type="CDD" id="cd18809">
    <property type="entry name" value="SF1_C_RecD"/>
    <property type="match status" value="1"/>
</dbReference>
<dbReference type="Pfam" id="PF13538">
    <property type="entry name" value="UvrD_C_2"/>
    <property type="match status" value="1"/>
</dbReference>
<keyword evidence="2" id="KW-0547">Nucleotide-binding</keyword>
<organism evidence="2 3">
    <name type="scientific">Staphylococcus aureus</name>
    <dbReference type="NCBI Taxonomy" id="1280"/>
    <lineage>
        <taxon>Bacteria</taxon>
        <taxon>Bacillati</taxon>
        <taxon>Bacillota</taxon>
        <taxon>Bacilli</taxon>
        <taxon>Bacillales</taxon>
        <taxon>Staphylococcaceae</taxon>
        <taxon>Staphylococcus</taxon>
    </lineage>
</organism>
<dbReference type="SUPFAM" id="SSF52540">
    <property type="entry name" value="P-loop containing nucleoside triphosphate hydrolases"/>
    <property type="match status" value="2"/>
</dbReference>
<dbReference type="RefSeq" id="WP_049307657.1">
    <property type="nucleotide sequence ID" value="NZ_BECT01000002.1"/>
</dbReference>
<dbReference type="Gene3D" id="3.40.50.300">
    <property type="entry name" value="P-loop containing nucleotide triphosphate hydrolases"/>
    <property type="match status" value="2"/>
</dbReference>
<dbReference type="Pfam" id="PF13604">
    <property type="entry name" value="AAA_30"/>
    <property type="match status" value="1"/>
</dbReference>
<evidence type="ECO:0000259" key="1">
    <source>
        <dbReference type="SMART" id="SM00382"/>
    </source>
</evidence>
<keyword evidence="2" id="KW-0067">ATP-binding</keyword>
<feature type="domain" description="AAA+ ATPase" evidence="1">
    <location>
        <begin position="518"/>
        <end position="642"/>
    </location>
</feature>
<dbReference type="InterPro" id="IPR027785">
    <property type="entry name" value="UvrD-like_helicase_C"/>
</dbReference>
<accession>A0AAN1ZQC6</accession>
<sequence length="909" mass="107321">MKNIDIAIYDIDKVICKSIENNSSDLGYLSQSILSHLRNYVEHIGMKYYFESVNEDMTNSSSNIYNEIQMGIDYFRKHYKLNWLKNFHELLQQSVSHYTFDEDRSERLFIKYYDLMLELKEKLKKDFEMDLLQSLYKVPLNIDSDLKGYYHTISQLIGNKYTDNEYEVDNSRYYIEKTKPFVIENKVYYEITFRNANDKTSKYERLIGYSKYRINTNYAVKFALERQTISYLGIKANVIIINDYEISIRPCEFNNFAKILDYDLKLQTNHNEYKKLMKLLKEFNLHLLDIVLLDDDEFNELEYLVNSESAVINIFNVLRLARRYILTNKSGANVLRYLLFVFNNRIIRLQLPYNRNKCYKLSNLILDYKCVPFDQMPFTASLKGHNPNIYTLLQCIEYKGREYELLVRKIQKNTLKNKKVYTIKEEIEQYGVVNELIDKYNNNLYYKHRPNREIHSFGDNYYLYENEQSIMSIIKSIKLLSNESVEGYSNSVEFWLNNEYTSLDCKEKKEILLRMFSNSKISMVYGAAGTGKSTLINHICNFFYDKDVIVIANTNTAVDNIKRKIKLSNIKTSTISKFLYNDKEKYDLLIIDEAGTVSNKDMNRILENKQFELLLIVGDNYQIESIDFGNWFEIAKDVLPKNIINELTNMYRTKNDDLLYFWKSVREKKSNLNEIINMNKYSTRLDESIFNEFNKDEIILCLNYDGIYGINNINRLLQANNKNDSVIWGVKEYKVGDPILFNETNKYSPILFNNLKGSIIEIYVFEEYILFDLEINKVINELDIILLEIDLISSSENSSVIRIRVEKSDGLNDDDNDSSDSIVPFQVSYAISIHKAQGLEFNSVKIVISDDLDEQITNNIFYTAITRARENLKIYWSPRTEKKIIDNIISKRNLKDLSILKSRIKKQNA</sequence>
<proteinExistence type="predicted"/>
<dbReference type="Proteomes" id="UP000507485">
    <property type="component" value="Unassembled WGS sequence"/>
</dbReference>
<dbReference type="AlphaFoldDB" id="A0AAN1ZQC6"/>
<comment type="caution">
    <text evidence="2">The sequence shown here is derived from an EMBL/GenBank/DDBJ whole genome shotgun (WGS) entry which is preliminary data.</text>
</comment>
<protein>
    <submittedName>
        <fullName evidence="2">Helicase</fullName>
    </submittedName>
</protein>
<keyword evidence="2" id="KW-0378">Hydrolase</keyword>
<dbReference type="InterPro" id="IPR027417">
    <property type="entry name" value="P-loop_NTPase"/>
</dbReference>
<dbReference type="EMBL" id="CAIHOM010000002">
    <property type="protein sequence ID" value="CAC7005908.1"/>
    <property type="molecule type" value="Genomic_DNA"/>
</dbReference>
<evidence type="ECO:0000313" key="3">
    <source>
        <dbReference type="Proteomes" id="UP000507485"/>
    </source>
</evidence>
<dbReference type="InterPro" id="IPR003593">
    <property type="entry name" value="AAA+_ATPase"/>
</dbReference>
<dbReference type="SMART" id="SM00382">
    <property type="entry name" value="AAA"/>
    <property type="match status" value="1"/>
</dbReference>
<dbReference type="GO" id="GO:0004386">
    <property type="term" value="F:helicase activity"/>
    <property type="evidence" value="ECO:0007669"/>
    <property type="project" value="UniProtKB-KW"/>
</dbReference>